<dbReference type="EMBL" id="BSFM01000014">
    <property type="protein sequence ID" value="GLK85294.1"/>
    <property type="molecule type" value="Genomic_DNA"/>
</dbReference>
<reference evidence="2" key="2">
    <citation type="submission" date="2023-01" db="EMBL/GenBank/DDBJ databases">
        <authorList>
            <person name="Sun Q."/>
            <person name="Evtushenko L."/>
        </authorList>
    </citation>
    <scope>NUCLEOTIDE SEQUENCE</scope>
    <source>
        <strain evidence="2">VKM B-2789</strain>
    </source>
</reference>
<accession>A0A9W6K0H8</accession>
<evidence type="ECO:0000256" key="1">
    <source>
        <dbReference type="SAM" id="Phobius"/>
    </source>
</evidence>
<proteinExistence type="predicted"/>
<keyword evidence="1" id="KW-0472">Membrane</keyword>
<protein>
    <submittedName>
        <fullName evidence="2">Uncharacterized protein</fullName>
    </submittedName>
</protein>
<keyword evidence="3" id="KW-1185">Reference proteome</keyword>
<dbReference type="Proteomes" id="UP001143330">
    <property type="component" value="Unassembled WGS sequence"/>
</dbReference>
<evidence type="ECO:0000313" key="3">
    <source>
        <dbReference type="Proteomes" id="UP001143330"/>
    </source>
</evidence>
<keyword evidence="1" id="KW-0812">Transmembrane</keyword>
<organism evidence="2 3">
    <name type="scientific">Ancylobacter defluvii</name>
    <dbReference type="NCBI Taxonomy" id="1282440"/>
    <lineage>
        <taxon>Bacteria</taxon>
        <taxon>Pseudomonadati</taxon>
        <taxon>Pseudomonadota</taxon>
        <taxon>Alphaproteobacteria</taxon>
        <taxon>Hyphomicrobiales</taxon>
        <taxon>Xanthobacteraceae</taxon>
        <taxon>Ancylobacter</taxon>
    </lineage>
</organism>
<reference evidence="2" key="1">
    <citation type="journal article" date="2014" name="Int. J. Syst. Evol. Microbiol.">
        <title>Complete genome sequence of Corynebacterium casei LMG S-19264T (=DSM 44701T), isolated from a smear-ripened cheese.</title>
        <authorList>
            <consortium name="US DOE Joint Genome Institute (JGI-PGF)"/>
            <person name="Walter F."/>
            <person name="Albersmeier A."/>
            <person name="Kalinowski J."/>
            <person name="Ruckert C."/>
        </authorList>
    </citation>
    <scope>NUCLEOTIDE SEQUENCE</scope>
    <source>
        <strain evidence="2">VKM B-2789</strain>
    </source>
</reference>
<gene>
    <name evidence="2" type="ORF">GCM10017653_33640</name>
</gene>
<dbReference type="AlphaFoldDB" id="A0A9W6K0H8"/>
<evidence type="ECO:0000313" key="2">
    <source>
        <dbReference type="EMBL" id="GLK85294.1"/>
    </source>
</evidence>
<sequence>MTRHRGGVVAGAPAKGIVCGGRFRRYALGEDRCRVVTLAMIASLSIAASTVGVAIRVPARKQNIF</sequence>
<keyword evidence="1" id="KW-1133">Transmembrane helix</keyword>
<feature type="transmembrane region" description="Helical" evidence="1">
    <location>
        <begin position="35"/>
        <end position="55"/>
    </location>
</feature>
<comment type="caution">
    <text evidence="2">The sequence shown here is derived from an EMBL/GenBank/DDBJ whole genome shotgun (WGS) entry which is preliminary data.</text>
</comment>
<name>A0A9W6K0H8_9HYPH</name>